<feature type="transmembrane region" description="Helical" evidence="9">
    <location>
        <begin position="223"/>
        <end position="248"/>
    </location>
</feature>
<keyword evidence="11" id="KW-1185">Reference proteome</keyword>
<evidence type="ECO:0000313" key="13">
    <source>
        <dbReference type="RefSeq" id="XP_029657883.1"/>
    </source>
</evidence>
<evidence type="ECO:0000256" key="4">
    <source>
        <dbReference type="ARBA" id="ARBA00022989"/>
    </source>
</evidence>
<gene>
    <name evidence="12 13 14" type="primary">LOC115232179</name>
</gene>
<evidence type="ECO:0000256" key="6">
    <source>
        <dbReference type="ARBA" id="ARBA00023136"/>
    </source>
</evidence>
<feature type="transmembrane region" description="Helical" evidence="9">
    <location>
        <begin position="260"/>
        <end position="279"/>
    </location>
</feature>
<dbReference type="Pfam" id="PF00001">
    <property type="entry name" value="7tm_1"/>
    <property type="match status" value="1"/>
</dbReference>
<dbReference type="Gene3D" id="1.20.1070.10">
    <property type="entry name" value="Rhodopsin 7-helix transmembrane proteins"/>
    <property type="match status" value="1"/>
</dbReference>
<keyword evidence="3 9" id="KW-0812">Transmembrane</keyword>
<dbReference type="Proteomes" id="UP000515154">
    <property type="component" value="Unplaced"/>
</dbReference>
<proteinExistence type="predicted"/>
<evidence type="ECO:0000313" key="14">
    <source>
        <dbReference type="RefSeq" id="XP_036356184.1"/>
    </source>
</evidence>
<keyword evidence="2" id="KW-1003">Cell membrane</keyword>
<reference evidence="12 13" key="1">
    <citation type="submission" date="2025-08" db="UniProtKB">
        <authorList>
            <consortium name="RefSeq"/>
        </authorList>
    </citation>
    <scope>IDENTIFICATION</scope>
</reference>
<feature type="transmembrane region" description="Helical" evidence="9">
    <location>
        <begin position="131"/>
        <end position="154"/>
    </location>
</feature>
<dbReference type="GO" id="GO:0004930">
    <property type="term" value="F:G protein-coupled receptor activity"/>
    <property type="evidence" value="ECO:0007669"/>
    <property type="project" value="UniProtKB-KW"/>
</dbReference>
<organism evidence="11 12">
    <name type="scientific">Octopus sinensis</name>
    <name type="common">East Asian common octopus</name>
    <dbReference type="NCBI Taxonomy" id="2607531"/>
    <lineage>
        <taxon>Eukaryota</taxon>
        <taxon>Metazoa</taxon>
        <taxon>Spiralia</taxon>
        <taxon>Lophotrochozoa</taxon>
        <taxon>Mollusca</taxon>
        <taxon>Cephalopoda</taxon>
        <taxon>Coleoidea</taxon>
        <taxon>Octopodiformes</taxon>
        <taxon>Octopoda</taxon>
        <taxon>Incirrata</taxon>
        <taxon>Octopodidae</taxon>
        <taxon>Octopus</taxon>
    </lineage>
</organism>
<dbReference type="RefSeq" id="XP_029657882.1">
    <property type="nucleotide sequence ID" value="XM_029802022.2"/>
</dbReference>
<evidence type="ECO:0000256" key="9">
    <source>
        <dbReference type="SAM" id="Phobius"/>
    </source>
</evidence>
<dbReference type="PANTHER" id="PTHR24249">
    <property type="entry name" value="HISTAMINE RECEPTOR-RELATED G-PROTEIN COUPLED RECEPTOR"/>
    <property type="match status" value="1"/>
</dbReference>
<keyword evidence="7" id="KW-0675">Receptor</keyword>
<dbReference type="PRINTS" id="PR00237">
    <property type="entry name" value="GPCRRHODOPSN"/>
</dbReference>
<dbReference type="SUPFAM" id="SSF81321">
    <property type="entry name" value="Family A G protein-coupled receptor-like"/>
    <property type="match status" value="1"/>
</dbReference>
<sequence>MSSNETDSMEVYANPNWIHLTIMIAVTVLILLSSLFTLAVIVYSNGYRSLQGIFMICIASSNLLVGLLVTPVGIFLSQNPDSRTIEKICPVSCITLLWTVTFVLYCIGFMALEKYFKIKLSINYVNRIRPLYGWIVACLTAVGSAVVVALPIWIEGPENFRIYSDTSFLCIFSYRGLGYISTPAILLNIGSHLALGQLVRHIKRNLNQMCPSMPRRLNRDLTAAKTISISLGIFLCSYIPATVCIFLRQYTVVDIPKSVFFGVTWLTISNNFFISILYYQHNSVFRYKAQKLIQVMCNPCQSLFCSKTNFKGLWTLTDVNDQLSL</sequence>
<comment type="subcellular location">
    <subcellularLocation>
        <location evidence="1">Cell membrane</location>
        <topology evidence="1">Multi-pass membrane protein</topology>
    </subcellularLocation>
</comment>
<dbReference type="RefSeq" id="XP_029657883.1">
    <property type="nucleotide sequence ID" value="XM_029802023.2"/>
</dbReference>
<dbReference type="InterPro" id="IPR017452">
    <property type="entry name" value="GPCR_Rhodpsn_7TM"/>
</dbReference>
<evidence type="ECO:0000256" key="7">
    <source>
        <dbReference type="ARBA" id="ARBA00023170"/>
    </source>
</evidence>
<feature type="transmembrane region" description="Helical" evidence="9">
    <location>
        <begin position="174"/>
        <end position="195"/>
    </location>
</feature>
<evidence type="ECO:0000313" key="11">
    <source>
        <dbReference type="Proteomes" id="UP000515154"/>
    </source>
</evidence>
<evidence type="ECO:0000313" key="12">
    <source>
        <dbReference type="RefSeq" id="XP_029657882.1"/>
    </source>
</evidence>
<dbReference type="GO" id="GO:0005886">
    <property type="term" value="C:plasma membrane"/>
    <property type="evidence" value="ECO:0007669"/>
    <property type="project" value="UniProtKB-SubCell"/>
</dbReference>
<protein>
    <submittedName>
        <fullName evidence="12 13">G-protein coupled receptor 52-like</fullName>
    </submittedName>
</protein>
<evidence type="ECO:0000256" key="2">
    <source>
        <dbReference type="ARBA" id="ARBA00022475"/>
    </source>
</evidence>
<feature type="transmembrane region" description="Helical" evidence="9">
    <location>
        <begin position="53"/>
        <end position="76"/>
    </location>
</feature>
<keyword evidence="4 9" id="KW-1133">Transmembrane helix</keyword>
<dbReference type="PROSITE" id="PS50262">
    <property type="entry name" value="G_PROTEIN_RECEP_F1_2"/>
    <property type="match status" value="1"/>
</dbReference>
<dbReference type="RefSeq" id="XP_036356184.1">
    <property type="nucleotide sequence ID" value="XM_036500291.1"/>
</dbReference>
<keyword evidence="6 9" id="KW-0472">Membrane</keyword>
<feature type="transmembrane region" description="Helical" evidence="9">
    <location>
        <begin position="20"/>
        <end position="41"/>
    </location>
</feature>
<dbReference type="InterPro" id="IPR050569">
    <property type="entry name" value="TAAR"/>
</dbReference>
<name>A0A6P7TZK8_9MOLL</name>
<keyword evidence="5" id="KW-0297">G-protein coupled receptor</keyword>
<dbReference type="AlphaFoldDB" id="A0A6P7TZK8"/>
<evidence type="ECO:0000256" key="3">
    <source>
        <dbReference type="ARBA" id="ARBA00022692"/>
    </source>
</evidence>
<evidence type="ECO:0000256" key="1">
    <source>
        <dbReference type="ARBA" id="ARBA00004651"/>
    </source>
</evidence>
<feature type="domain" description="G-protein coupled receptors family 1 profile" evidence="10">
    <location>
        <begin position="33"/>
        <end position="278"/>
    </location>
</feature>
<keyword evidence="8" id="KW-0807">Transducer</keyword>
<dbReference type="InterPro" id="IPR000276">
    <property type="entry name" value="GPCR_Rhodpsn"/>
</dbReference>
<dbReference type="KEGG" id="osn:115232179"/>
<dbReference type="CDD" id="cd00637">
    <property type="entry name" value="7tm_classA_rhodopsin-like"/>
    <property type="match status" value="1"/>
</dbReference>
<evidence type="ECO:0000256" key="5">
    <source>
        <dbReference type="ARBA" id="ARBA00023040"/>
    </source>
</evidence>
<evidence type="ECO:0000259" key="10">
    <source>
        <dbReference type="PROSITE" id="PS50262"/>
    </source>
</evidence>
<feature type="transmembrane region" description="Helical" evidence="9">
    <location>
        <begin position="88"/>
        <end position="110"/>
    </location>
</feature>
<accession>A0A6P7TZK8</accession>
<evidence type="ECO:0000256" key="8">
    <source>
        <dbReference type="ARBA" id="ARBA00023224"/>
    </source>
</evidence>